<dbReference type="KEGG" id="vab:WPS_17300"/>
<evidence type="ECO:0000256" key="6">
    <source>
        <dbReference type="PIRSR" id="PIRSR604450-51"/>
    </source>
</evidence>
<evidence type="ECO:0000313" key="9">
    <source>
        <dbReference type="Proteomes" id="UP001317532"/>
    </source>
</evidence>
<protein>
    <recommendedName>
        <fullName evidence="5">Threonine synthase</fullName>
        <ecNumber evidence="5">4.2.3.1</ecNumber>
    </recommendedName>
</protein>
<sequence>MPARTVLRCSACDRIADDSGALACAACGELLAFVIESAAFDPAAIDATARARRASLEAHDRSGVWRFRELLPDVALDAITTMREGDVPLFDAPHGAAYAGVDRLAYLHLGANPTASFKDAGMTVAISHARERGARVAVCASTGNTAASMAAYAARAGITAVVIAPVDGISASKVAQTLDYGAHVVAVVGDFDDALRAVRALDPAVAAVVNSVNPYRIEGQKTAALVLLEQRAWRAPDWVILPGGNLGNTSALGKGFREAQTIGLTARTPHLGVVQAAGAAPFARAWRDGADLVPVRAQTDATAIRIGAPASWKKARAEVRASGGTVLDVEDAAIADARAVIGRDGVGCEPASAASLAGLRRLVAEGAVAADADIVCVLTGHVLKDTAYATRYHESGARYANTIVRGTEIATYLHALIGAPA</sequence>
<organism evidence="8 9">
    <name type="scientific">Vulcanimicrobium alpinum</name>
    <dbReference type="NCBI Taxonomy" id="3016050"/>
    <lineage>
        <taxon>Bacteria</taxon>
        <taxon>Bacillati</taxon>
        <taxon>Vulcanimicrobiota</taxon>
        <taxon>Vulcanimicrobiia</taxon>
        <taxon>Vulcanimicrobiales</taxon>
        <taxon>Vulcanimicrobiaceae</taxon>
        <taxon>Vulcanimicrobium</taxon>
    </lineage>
</organism>
<dbReference type="GO" id="GO:0003941">
    <property type="term" value="F:L-serine ammonia-lyase activity"/>
    <property type="evidence" value="ECO:0007669"/>
    <property type="project" value="TreeGrafter"/>
</dbReference>
<dbReference type="SUPFAM" id="SSF53686">
    <property type="entry name" value="Tryptophan synthase beta subunit-like PLP-dependent enzymes"/>
    <property type="match status" value="1"/>
</dbReference>
<dbReference type="EC" id="4.2.3.1" evidence="5"/>
<comment type="similarity">
    <text evidence="2">Belongs to the threonine synthase family.</text>
</comment>
<dbReference type="InterPro" id="IPR036052">
    <property type="entry name" value="TrpB-like_PALP_sf"/>
</dbReference>
<accession>A0AAN1XW37</accession>
<dbReference type="GO" id="GO:0006567">
    <property type="term" value="P:L-threonine catabolic process"/>
    <property type="evidence" value="ECO:0007669"/>
    <property type="project" value="TreeGrafter"/>
</dbReference>
<dbReference type="CDD" id="cd01563">
    <property type="entry name" value="Thr-synth_1"/>
    <property type="match status" value="1"/>
</dbReference>
<feature type="domain" description="Tryptophan synthase beta chain-like PALP" evidence="7">
    <location>
        <begin position="82"/>
        <end position="380"/>
    </location>
</feature>
<dbReference type="PANTHER" id="PTHR48078">
    <property type="entry name" value="THREONINE DEHYDRATASE, MITOCHONDRIAL-RELATED"/>
    <property type="match status" value="1"/>
</dbReference>
<dbReference type="Proteomes" id="UP001317532">
    <property type="component" value="Chromosome"/>
</dbReference>
<evidence type="ECO:0000256" key="1">
    <source>
        <dbReference type="ARBA" id="ARBA00001933"/>
    </source>
</evidence>
<gene>
    <name evidence="8" type="ORF">WPS_17300</name>
</gene>
<evidence type="ECO:0000256" key="5">
    <source>
        <dbReference type="NCBIfam" id="TIGR00260"/>
    </source>
</evidence>
<dbReference type="GO" id="GO:0009088">
    <property type="term" value="P:threonine biosynthetic process"/>
    <property type="evidence" value="ECO:0007669"/>
    <property type="project" value="UniProtKB-UniRule"/>
</dbReference>
<keyword evidence="3 6" id="KW-0663">Pyridoxal phosphate</keyword>
<evidence type="ECO:0000259" key="7">
    <source>
        <dbReference type="Pfam" id="PF00291"/>
    </source>
</evidence>
<dbReference type="InterPro" id="IPR004450">
    <property type="entry name" value="Thr_synthase-like"/>
</dbReference>
<dbReference type="RefSeq" id="WP_317997411.1">
    <property type="nucleotide sequence ID" value="NZ_AP025523.1"/>
</dbReference>
<evidence type="ECO:0000256" key="3">
    <source>
        <dbReference type="ARBA" id="ARBA00022898"/>
    </source>
</evidence>
<reference evidence="8 9" key="1">
    <citation type="journal article" date="2022" name="ISME Commun">
        <title>Vulcanimicrobium alpinus gen. nov. sp. nov., the first cultivated representative of the candidate phylum 'Eremiobacterota', is a metabolically versatile aerobic anoxygenic phototroph.</title>
        <authorList>
            <person name="Yabe S."/>
            <person name="Muto K."/>
            <person name="Abe K."/>
            <person name="Yokota A."/>
            <person name="Staudigel H."/>
            <person name="Tebo B.M."/>
        </authorList>
    </citation>
    <scope>NUCLEOTIDE SEQUENCE [LARGE SCALE GENOMIC DNA]</scope>
    <source>
        <strain evidence="8 9">WC8-2</strain>
    </source>
</reference>
<dbReference type="InterPro" id="IPR050147">
    <property type="entry name" value="Ser/Thr_Dehydratase"/>
</dbReference>
<dbReference type="Gene3D" id="3.40.50.1100">
    <property type="match status" value="2"/>
</dbReference>
<dbReference type="NCBIfam" id="TIGR00260">
    <property type="entry name" value="thrC"/>
    <property type="match status" value="1"/>
</dbReference>
<evidence type="ECO:0000313" key="8">
    <source>
        <dbReference type="EMBL" id="BDE06454.1"/>
    </source>
</evidence>
<dbReference type="GO" id="GO:0006565">
    <property type="term" value="P:L-serine catabolic process"/>
    <property type="evidence" value="ECO:0007669"/>
    <property type="project" value="TreeGrafter"/>
</dbReference>
<comment type="cofactor">
    <cofactor evidence="1 6">
        <name>pyridoxal 5'-phosphate</name>
        <dbReference type="ChEBI" id="CHEBI:597326"/>
    </cofactor>
</comment>
<dbReference type="GO" id="GO:0009097">
    <property type="term" value="P:isoleucine biosynthetic process"/>
    <property type="evidence" value="ECO:0007669"/>
    <property type="project" value="TreeGrafter"/>
</dbReference>
<keyword evidence="4" id="KW-0456">Lyase</keyword>
<dbReference type="GO" id="GO:0004795">
    <property type="term" value="F:threonine synthase activity"/>
    <property type="evidence" value="ECO:0007669"/>
    <property type="project" value="UniProtKB-UniRule"/>
</dbReference>
<dbReference type="Pfam" id="PF00291">
    <property type="entry name" value="PALP"/>
    <property type="match status" value="1"/>
</dbReference>
<feature type="modified residue" description="N6-(pyridoxal phosphate)lysine" evidence="6">
    <location>
        <position position="118"/>
    </location>
</feature>
<proteinExistence type="inferred from homology"/>
<dbReference type="AlphaFoldDB" id="A0AAN1XW37"/>
<dbReference type="InterPro" id="IPR001926">
    <property type="entry name" value="TrpB-like_PALP"/>
</dbReference>
<name>A0AAN1XW37_UNVUL</name>
<evidence type="ECO:0000256" key="4">
    <source>
        <dbReference type="ARBA" id="ARBA00023239"/>
    </source>
</evidence>
<evidence type="ECO:0000256" key="2">
    <source>
        <dbReference type="ARBA" id="ARBA00005517"/>
    </source>
</evidence>
<keyword evidence="9" id="KW-1185">Reference proteome</keyword>
<dbReference type="GO" id="GO:0004794">
    <property type="term" value="F:threonine deaminase activity"/>
    <property type="evidence" value="ECO:0007669"/>
    <property type="project" value="TreeGrafter"/>
</dbReference>
<dbReference type="EMBL" id="AP025523">
    <property type="protein sequence ID" value="BDE06454.1"/>
    <property type="molecule type" value="Genomic_DNA"/>
</dbReference>
<dbReference type="PANTHER" id="PTHR48078:SF6">
    <property type="entry name" value="L-THREONINE DEHYDRATASE CATABOLIC TDCB"/>
    <property type="match status" value="1"/>
</dbReference>